<dbReference type="PROSITE" id="PS00584">
    <property type="entry name" value="PFKB_KINASES_2"/>
    <property type="match status" value="1"/>
</dbReference>
<feature type="binding site" evidence="10">
    <location>
        <begin position="239"/>
        <end position="240"/>
    </location>
    <ligand>
        <name>ATP</name>
        <dbReference type="ChEBI" id="CHEBI:30616"/>
    </ligand>
</feature>
<evidence type="ECO:0000256" key="8">
    <source>
        <dbReference type="ARBA" id="ARBA00022958"/>
    </source>
</evidence>
<comment type="catalytic activity">
    <reaction evidence="10">
        <text>2-deoxy-D-ribose + ATP = 2-deoxy-D-ribose 5-phosphate + ADP + H(+)</text>
        <dbReference type="Rhea" id="RHEA:30871"/>
        <dbReference type="ChEBI" id="CHEBI:15378"/>
        <dbReference type="ChEBI" id="CHEBI:30616"/>
        <dbReference type="ChEBI" id="CHEBI:62877"/>
        <dbReference type="ChEBI" id="CHEBI:90761"/>
        <dbReference type="ChEBI" id="CHEBI:456216"/>
        <dbReference type="EC" id="2.7.1.229"/>
    </reaction>
</comment>
<organism evidence="13 14">
    <name type="scientific">Mesobacillus campisalis</name>
    <dbReference type="NCBI Taxonomy" id="1408103"/>
    <lineage>
        <taxon>Bacteria</taxon>
        <taxon>Bacillati</taxon>
        <taxon>Bacillota</taxon>
        <taxon>Bacilli</taxon>
        <taxon>Bacillales</taxon>
        <taxon>Bacillaceae</taxon>
        <taxon>Mesobacillus</taxon>
    </lineage>
</organism>
<keyword evidence="11" id="KW-0175">Coiled coil</keyword>
<comment type="caution">
    <text evidence="10">Lacks conserved residue(s) required for the propagation of feature annotation.</text>
</comment>
<feature type="site" description="Important for substrate specificity" evidence="10">
    <location>
        <position position="1"/>
    </location>
</feature>
<comment type="similarity">
    <text evidence="10">Belongs to the carbohydrate kinase PfkB family. Deoxyribokinase subfamily.</text>
</comment>
<dbReference type="PATRIC" id="fig|1408103.3.peg.437"/>
<keyword evidence="3 10" id="KW-0479">Metal-binding</keyword>
<comment type="similarity">
    <text evidence="1">Belongs to the carbohydrate kinase pfkB family.</text>
</comment>
<dbReference type="EMBL" id="LAYY01000001">
    <property type="protein sequence ID" value="KKK40109.1"/>
    <property type="molecule type" value="Genomic_DNA"/>
</dbReference>
<feature type="binding site" evidence="10">
    <location>
        <position position="234"/>
    </location>
    <ligand>
        <name>K(+)</name>
        <dbReference type="ChEBI" id="CHEBI:29103"/>
    </ligand>
</feature>
<dbReference type="Gene3D" id="3.40.1190.20">
    <property type="match status" value="1"/>
</dbReference>
<protein>
    <recommendedName>
        <fullName evidence="10">Deoxyribokinase</fullName>
        <shortName evidence="10">dRK</shortName>
        <ecNumber evidence="10">2.7.1.229</ecNumber>
    </recommendedName>
    <alternativeName>
        <fullName evidence="10">ATP:2-deoxy-D-ribose 5-phosphotransferase</fullName>
    </alternativeName>
</protein>
<dbReference type="SUPFAM" id="SSF53613">
    <property type="entry name" value="Ribokinase-like"/>
    <property type="match status" value="1"/>
</dbReference>
<feature type="active site" description="Proton acceptor" evidence="10">
    <location>
        <position position="240"/>
    </location>
</feature>
<evidence type="ECO:0000256" key="3">
    <source>
        <dbReference type="ARBA" id="ARBA00022723"/>
    </source>
</evidence>
<evidence type="ECO:0000256" key="10">
    <source>
        <dbReference type="HAMAP-Rule" id="MF_01987"/>
    </source>
</evidence>
<dbReference type="GO" id="GO:0005524">
    <property type="term" value="F:ATP binding"/>
    <property type="evidence" value="ECO:0007669"/>
    <property type="project" value="UniProtKB-UniRule"/>
</dbReference>
<evidence type="ECO:0000313" key="14">
    <source>
        <dbReference type="Proteomes" id="UP000034166"/>
    </source>
</evidence>
<gene>
    <name evidence="10" type="primary">deoK</name>
    <name evidence="13" type="ORF">WQ57_01930</name>
</gene>
<comment type="cofactor">
    <cofactor evidence="10">
        <name>Mg(2+)</name>
        <dbReference type="ChEBI" id="CHEBI:18420"/>
    </cofactor>
</comment>
<comment type="subunit">
    <text evidence="10">Homodimer.</text>
</comment>
<accession>A0A0M2SZW3</accession>
<feature type="binding site" evidence="10">
    <location>
        <position position="169"/>
    </location>
    <ligand>
        <name>ATP</name>
        <dbReference type="ChEBI" id="CHEBI:30616"/>
    </ligand>
</feature>
<evidence type="ECO:0000256" key="4">
    <source>
        <dbReference type="ARBA" id="ARBA00022741"/>
    </source>
</evidence>
<comment type="subcellular location">
    <subcellularLocation>
        <location evidence="10">Cytoplasm</location>
    </subcellularLocation>
</comment>
<feature type="binding site" evidence="10">
    <location>
        <position position="270"/>
    </location>
    <ligand>
        <name>K(+)</name>
        <dbReference type="ChEBI" id="CHEBI:29103"/>
    </ligand>
</feature>
<feature type="coiled-coil region" evidence="11">
    <location>
        <begin position="115"/>
        <end position="142"/>
    </location>
</feature>
<keyword evidence="5 10" id="KW-0418">Kinase</keyword>
<comment type="function">
    <text evidence="10">Catalyzes the ATP-dependent phosphorylation of 2-deoxy-D-ribose to 2-deoxy-D-ribose 5-phosphate (dRib-5P), allowing the use of deoxyribose as the sole carbon source.</text>
</comment>
<evidence type="ECO:0000256" key="7">
    <source>
        <dbReference type="ARBA" id="ARBA00022842"/>
    </source>
</evidence>
<evidence type="ECO:0000313" key="13">
    <source>
        <dbReference type="EMBL" id="KKK40109.1"/>
    </source>
</evidence>
<keyword evidence="9 10" id="KW-0119">Carbohydrate metabolism</keyword>
<evidence type="ECO:0000256" key="11">
    <source>
        <dbReference type="SAM" id="Coils"/>
    </source>
</evidence>
<feature type="binding site" evidence="10">
    <location>
        <position position="279"/>
    </location>
    <ligand>
        <name>K(+)</name>
        <dbReference type="ChEBI" id="CHEBI:29103"/>
    </ligand>
</feature>
<keyword evidence="7 10" id="KW-0460">Magnesium</keyword>
<evidence type="ECO:0000256" key="6">
    <source>
        <dbReference type="ARBA" id="ARBA00022840"/>
    </source>
</evidence>
<feature type="binding site" evidence="10">
    <location>
        <position position="240"/>
    </location>
    <ligand>
        <name>substrate</name>
    </ligand>
</feature>
<feature type="binding site" evidence="10">
    <location>
        <begin position="208"/>
        <end position="213"/>
    </location>
    <ligand>
        <name>ATP</name>
        <dbReference type="ChEBI" id="CHEBI:30616"/>
    </ligand>
</feature>
<dbReference type="InterPro" id="IPR011877">
    <property type="entry name" value="Ribokinase"/>
</dbReference>
<dbReference type="InterPro" id="IPR002173">
    <property type="entry name" value="Carboh/pur_kinase_PfkB_CS"/>
</dbReference>
<keyword evidence="8 10" id="KW-0630">Potassium</keyword>
<dbReference type="UniPathway" id="UPA00916">
    <property type="reaction ID" value="UER00889"/>
</dbReference>
<dbReference type="InterPro" id="IPR029056">
    <property type="entry name" value="Ribokinase-like"/>
</dbReference>
<sequence length="299" mass="31712">MVINTRRLPVWGETLIGSGFSEGPGGKGSNQAVAAARLGGDVCFVGCIGEDRCGDDAVRMLENENVDITYLKRTDEAKTGVGFIFLNGHGENSIIIDPGANLKLMPNDPSIPLSIDKADIVLVQLENSIQTIEETVRIANEKGKTVILNPAPAQEISSLLRYVTILTPNESELKILAGLEPSKSVSHEECIEIAKGLLQKGPEAIVVTLGDQGALIVNANGHEFVSSPKVTPKDTTGAGDSFNGALAVALSEKKTIKEAAQWACYVGAYTVMGAEVIPSLPTRKQLEAFIDSKETTLQA</sequence>
<evidence type="ECO:0000256" key="2">
    <source>
        <dbReference type="ARBA" id="ARBA00022679"/>
    </source>
</evidence>
<dbReference type="Pfam" id="PF00294">
    <property type="entry name" value="PfkB"/>
    <property type="match status" value="1"/>
</dbReference>
<dbReference type="InterPro" id="IPR002139">
    <property type="entry name" value="Ribo/fructo_kinase"/>
</dbReference>
<name>A0A0M2SZW3_9BACI</name>
<dbReference type="HAMAP" id="MF_01987">
    <property type="entry name" value="Ribokinase"/>
    <property type="match status" value="1"/>
</dbReference>
<keyword evidence="4 10" id="KW-0547">Nucleotide-binding</keyword>
<dbReference type="GO" id="GO:0005829">
    <property type="term" value="C:cytosol"/>
    <property type="evidence" value="ECO:0007669"/>
    <property type="project" value="TreeGrafter"/>
</dbReference>
<dbReference type="PANTHER" id="PTHR10584">
    <property type="entry name" value="SUGAR KINASE"/>
    <property type="match status" value="1"/>
</dbReference>
<keyword evidence="14" id="KW-1185">Reference proteome</keyword>
<dbReference type="Proteomes" id="UP000034166">
    <property type="component" value="Unassembled WGS sequence"/>
</dbReference>
<feature type="binding site" evidence="10">
    <location>
        <position position="236"/>
    </location>
    <ligand>
        <name>K(+)</name>
        <dbReference type="ChEBI" id="CHEBI:29103"/>
    </ligand>
</feature>
<keyword evidence="10" id="KW-0963">Cytoplasm</keyword>
<dbReference type="InterPro" id="IPR011611">
    <property type="entry name" value="PfkB_dom"/>
</dbReference>
<dbReference type="PANTHER" id="PTHR10584:SF166">
    <property type="entry name" value="RIBOKINASE"/>
    <property type="match status" value="1"/>
</dbReference>
<feature type="binding site" evidence="10">
    <location>
        <begin position="26"/>
        <end position="30"/>
    </location>
    <ligand>
        <name>substrate</name>
    </ligand>
</feature>
<dbReference type="GO" id="GO:0019303">
    <property type="term" value="P:D-ribose catabolic process"/>
    <property type="evidence" value="ECO:0007669"/>
    <property type="project" value="UniProtKB-UniPathway"/>
</dbReference>
<dbReference type="CDD" id="cd01174">
    <property type="entry name" value="ribokinase"/>
    <property type="match status" value="1"/>
</dbReference>
<keyword evidence="6 10" id="KW-0067">ATP-binding</keyword>
<evidence type="ECO:0000259" key="12">
    <source>
        <dbReference type="Pfam" id="PF00294"/>
    </source>
</evidence>
<dbReference type="EC" id="2.7.1.229" evidence="10"/>
<evidence type="ECO:0000256" key="1">
    <source>
        <dbReference type="ARBA" id="ARBA00005380"/>
    </source>
</evidence>
<dbReference type="PRINTS" id="PR00990">
    <property type="entry name" value="RIBOKINASE"/>
</dbReference>
<feature type="domain" description="Carbohydrate kinase PfkB" evidence="12">
    <location>
        <begin position="12"/>
        <end position="282"/>
    </location>
</feature>
<proteinExistence type="inferred from homology"/>
<dbReference type="GO" id="GO:0004747">
    <property type="term" value="F:ribokinase activity"/>
    <property type="evidence" value="ECO:0007669"/>
    <property type="project" value="InterPro"/>
</dbReference>
<dbReference type="GO" id="GO:0046872">
    <property type="term" value="F:metal ion binding"/>
    <property type="evidence" value="ECO:0007669"/>
    <property type="project" value="UniProtKB-KW"/>
</dbReference>
<keyword evidence="2 10" id="KW-0808">Transferase</keyword>
<evidence type="ECO:0000256" key="9">
    <source>
        <dbReference type="ARBA" id="ARBA00023277"/>
    </source>
</evidence>
<dbReference type="AlphaFoldDB" id="A0A0M2SZW3"/>
<evidence type="ECO:0000256" key="5">
    <source>
        <dbReference type="ARBA" id="ARBA00022777"/>
    </source>
</evidence>
<feature type="binding site" evidence="10">
    <location>
        <position position="126"/>
    </location>
    <ligand>
        <name>substrate</name>
    </ligand>
</feature>
<reference evidence="13 14" key="1">
    <citation type="submission" date="2015-04" db="EMBL/GenBank/DDBJ databases">
        <title>Taxonomic description and genome sequence of Bacillus campisalis sp. nov., a novel member of the genus Bacillus isolated from solar saltern.</title>
        <authorList>
            <person name="Mathan Kumar R."/>
            <person name="Kaur G."/>
            <person name="Kumar A."/>
            <person name="Singh N.K."/>
            <person name="Kaur N."/>
            <person name="Kumar N."/>
            <person name="Mayilraj S."/>
        </authorList>
    </citation>
    <scope>NUCLEOTIDE SEQUENCE [LARGE SCALE GENOMIC DNA]</scope>
    <source>
        <strain evidence="13 14">SA2-6</strain>
    </source>
</reference>
<feature type="binding site" evidence="10">
    <location>
        <position position="273"/>
    </location>
    <ligand>
        <name>K(+)</name>
        <dbReference type="ChEBI" id="CHEBI:29103"/>
    </ligand>
</feature>
<comment type="caution">
    <text evidence="13">The sequence shown here is derived from an EMBL/GenBank/DDBJ whole genome shotgun (WGS) entry which is preliminary data.</text>
</comment>